<keyword evidence="1" id="KW-0472">Membrane</keyword>
<dbReference type="KEGG" id="cthe:Chro_3744"/>
<dbReference type="EMBL" id="CP003597">
    <property type="protein sequence ID" value="AFY89179.1"/>
    <property type="molecule type" value="Genomic_DNA"/>
</dbReference>
<keyword evidence="1" id="KW-0812">Transmembrane</keyword>
<dbReference type="InParanoid" id="K9U4K8"/>
<organism evidence="2 3">
    <name type="scientific">Chroococcidiopsis thermalis (strain PCC 7203)</name>
    <dbReference type="NCBI Taxonomy" id="251229"/>
    <lineage>
        <taxon>Bacteria</taxon>
        <taxon>Bacillati</taxon>
        <taxon>Cyanobacteriota</taxon>
        <taxon>Cyanophyceae</taxon>
        <taxon>Chroococcidiopsidales</taxon>
        <taxon>Chroococcidiopsidaceae</taxon>
        <taxon>Chroococcidiopsis</taxon>
    </lineage>
</organism>
<gene>
    <name evidence="2" type="ORF">Chro_3744</name>
</gene>
<dbReference type="OrthoDB" id="5953619at2"/>
<evidence type="ECO:0000313" key="3">
    <source>
        <dbReference type="Proteomes" id="UP000010384"/>
    </source>
</evidence>
<sequence>MKLIVLILLVLTGCLFLIINVFNIKKTLYRSGQLSRNSNTRISYKNNPIYRSSNEDFSYFWKGHYQRFIKKVSAINKFVFQLLFYGLALPYVAIFSIALFLKLPKYLTIFEETKRELDEYLNTVIPKIFSDWDFCEFTRKASFNLLKTLGKDELQKIFYSHSQIFGRLTYYRASSRCLKNGVGLWVLTDLHPKNLWKILYHEQDQTKYWKIIANYTTEVVFEKSRAEIEIQVVKEYDRYFINSLNINIGSKLSQHSFKLGIPATLDESRYLRNLHLFFKF</sequence>
<keyword evidence="3" id="KW-1185">Reference proteome</keyword>
<feature type="transmembrane region" description="Helical" evidence="1">
    <location>
        <begin position="78"/>
        <end position="101"/>
    </location>
</feature>
<dbReference type="AlphaFoldDB" id="K9U4K8"/>
<evidence type="ECO:0000313" key="2">
    <source>
        <dbReference type="EMBL" id="AFY89179.1"/>
    </source>
</evidence>
<name>K9U4K8_CHRTP</name>
<accession>K9U4K8</accession>
<dbReference type="Proteomes" id="UP000010384">
    <property type="component" value="Chromosome"/>
</dbReference>
<evidence type="ECO:0000256" key="1">
    <source>
        <dbReference type="SAM" id="Phobius"/>
    </source>
</evidence>
<reference evidence="2 3" key="1">
    <citation type="submission" date="2012-06" db="EMBL/GenBank/DDBJ databases">
        <title>Finished chromosome of genome of Chroococcidiopsis thermalis PCC 7203.</title>
        <authorList>
            <consortium name="US DOE Joint Genome Institute"/>
            <person name="Gugger M."/>
            <person name="Coursin T."/>
            <person name="Rippka R."/>
            <person name="Tandeau De Marsac N."/>
            <person name="Huntemann M."/>
            <person name="Wei C.-L."/>
            <person name="Han J."/>
            <person name="Detter J.C."/>
            <person name="Han C."/>
            <person name="Tapia R."/>
            <person name="Davenport K."/>
            <person name="Daligault H."/>
            <person name="Erkkila T."/>
            <person name="Gu W."/>
            <person name="Munk A.C.C."/>
            <person name="Teshima H."/>
            <person name="Xu Y."/>
            <person name="Chain P."/>
            <person name="Chen A."/>
            <person name="Krypides N."/>
            <person name="Mavromatis K."/>
            <person name="Markowitz V."/>
            <person name="Szeto E."/>
            <person name="Ivanova N."/>
            <person name="Mikhailova N."/>
            <person name="Ovchinnikova G."/>
            <person name="Pagani I."/>
            <person name="Pati A."/>
            <person name="Goodwin L."/>
            <person name="Peters L."/>
            <person name="Pitluck S."/>
            <person name="Woyke T."/>
            <person name="Kerfeld C."/>
        </authorList>
    </citation>
    <scope>NUCLEOTIDE SEQUENCE [LARGE SCALE GENOMIC DNA]</scope>
    <source>
        <strain evidence="2 3">PCC 7203</strain>
    </source>
</reference>
<protein>
    <submittedName>
        <fullName evidence="2">Uncharacterized protein</fullName>
    </submittedName>
</protein>
<dbReference type="HOGENOM" id="CLU_992868_0_0_3"/>
<proteinExistence type="predicted"/>
<dbReference type="RefSeq" id="WP_015155723.1">
    <property type="nucleotide sequence ID" value="NC_019695.1"/>
</dbReference>
<keyword evidence="1" id="KW-1133">Transmembrane helix</keyword>